<evidence type="ECO:0000313" key="4">
    <source>
        <dbReference type="Proteomes" id="UP000239237"/>
    </source>
</evidence>
<reference evidence="1 4" key="1">
    <citation type="submission" date="2018-02" db="EMBL/GenBank/DDBJ databases">
        <authorList>
            <person name="Rodrigo-Torres L."/>
            <person name="Arahal R. D."/>
            <person name="Lucena T."/>
        </authorList>
    </citation>
    <scope>NUCLEOTIDE SEQUENCE [LARGE SCALE GENOMIC DNA]</scope>
    <source>
        <strain evidence="1 4">CECT 8486</strain>
    </source>
</reference>
<organism evidence="2 3">
    <name type="scientific">Leuconostoc suionicum</name>
    <dbReference type="NCBI Taxonomy" id="1511761"/>
    <lineage>
        <taxon>Bacteria</taxon>
        <taxon>Bacillati</taxon>
        <taxon>Bacillota</taxon>
        <taxon>Bacilli</taxon>
        <taxon>Lactobacillales</taxon>
        <taxon>Lactobacillaceae</taxon>
        <taxon>Leuconostoc</taxon>
    </lineage>
</organism>
<dbReference type="Proteomes" id="UP000239237">
    <property type="component" value="Unassembled WGS sequence"/>
</dbReference>
<dbReference type="Proteomes" id="UP000237923">
    <property type="component" value="Unassembled WGS sequence"/>
</dbReference>
<protein>
    <recommendedName>
        <fullName evidence="5">CopG family transcriptional regulator</fullName>
    </recommendedName>
</protein>
<gene>
    <name evidence="1" type="ORF">LES8486_02058</name>
    <name evidence="2" type="ORF">LES9216_02066</name>
</gene>
<evidence type="ECO:0000313" key="1">
    <source>
        <dbReference type="EMBL" id="SPD95092.1"/>
    </source>
</evidence>
<dbReference type="SUPFAM" id="SSF47598">
    <property type="entry name" value="Ribbon-helix-helix"/>
    <property type="match status" value="1"/>
</dbReference>
<dbReference type="Pfam" id="PF19807">
    <property type="entry name" value="DUF6290"/>
    <property type="match status" value="1"/>
</dbReference>
<dbReference type="EMBL" id="OKQR01000007">
    <property type="protein sequence ID" value="SPD95092.1"/>
    <property type="molecule type" value="Genomic_DNA"/>
</dbReference>
<reference evidence="2 3" key="2">
    <citation type="submission" date="2018-02" db="EMBL/GenBank/DDBJ databases">
        <authorList>
            <person name="Cohen D.B."/>
            <person name="Kent A.D."/>
        </authorList>
    </citation>
    <scope>NUCLEOTIDE SEQUENCE [LARGE SCALE GENOMIC DNA]</scope>
    <source>
        <strain evidence="2 3">CECT 9216</strain>
    </source>
</reference>
<dbReference type="GeneID" id="61187724"/>
<dbReference type="AlphaFoldDB" id="A0A2N9KGC4"/>
<accession>A0A2N9KGC4</accession>
<dbReference type="EMBL" id="OKQU01000006">
    <property type="protein sequence ID" value="SPE09868.1"/>
    <property type="molecule type" value="Genomic_DNA"/>
</dbReference>
<evidence type="ECO:0000313" key="2">
    <source>
        <dbReference type="EMBL" id="SPE09868.1"/>
    </source>
</evidence>
<proteinExistence type="predicted"/>
<evidence type="ECO:0000313" key="3">
    <source>
        <dbReference type="Proteomes" id="UP000237923"/>
    </source>
</evidence>
<keyword evidence="4" id="KW-1185">Reference proteome</keyword>
<dbReference type="RefSeq" id="WP_002816185.1">
    <property type="nucleotide sequence ID" value="NZ_JASDEF010000023.1"/>
</dbReference>
<sequence>MSVTTVRLQDDTMAWAKEYADFKGMSVTGLIADLIEEARQDDEDYADAMKVINSENREYVSPEEIKAKLGL</sequence>
<evidence type="ECO:0008006" key="5">
    <source>
        <dbReference type="Google" id="ProtNLM"/>
    </source>
</evidence>
<dbReference type="InterPro" id="IPR010985">
    <property type="entry name" value="Ribbon_hlx_hlx"/>
</dbReference>
<name>A0A2N9KGC4_9LACO</name>
<dbReference type="GO" id="GO:0006355">
    <property type="term" value="P:regulation of DNA-templated transcription"/>
    <property type="evidence" value="ECO:0007669"/>
    <property type="project" value="InterPro"/>
</dbReference>
<dbReference type="InterPro" id="IPR046257">
    <property type="entry name" value="DUF6290"/>
</dbReference>